<gene>
    <name evidence="1" type="ORF">MM415A00555_0030</name>
    <name evidence="2" type="ORF">MM415B02497_0010</name>
</gene>
<protein>
    <submittedName>
        <fullName evidence="2">Putative methyltransferase</fullName>
    </submittedName>
</protein>
<dbReference type="InterPro" id="IPR029063">
    <property type="entry name" value="SAM-dependent_MTases_sf"/>
</dbReference>
<dbReference type="GO" id="GO:0032259">
    <property type="term" value="P:methylation"/>
    <property type="evidence" value="ECO:0007669"/>
    <property type="project" value="UniProtKB-KW"/>
</dbReference>
<sequence>MYNLFEEIKDIVMPIRHLTGEVQAEWLFDLVKNQTTEDSWICEIGTYHGFLSATIGLACIGSNRRAVVIDHMIGDHCDQVESRSTLSLYKEFIDNMISVGVWDKIVPLPFKSFNPSITDHSFLFTTDPGTKIIRELYLSAYEMVLAMGIEFDLIYLDGNHDSPNVLRELELYTTVLKTGGVIAGDDGVMDMMKNWDTLTLEDVPSGPANASFKFFKGNNGFVPIESSPGNQFGFIKVT</sequence>
<name>A0A6M3L560_9ZZZZ</name>
<dbReference type="EMBL" id="MT142455">
    <property type="protein sequence ID" value="QJA81339.1"/>
    <property type="molecule type" value="Genomic_DNA"/>
</dbReference>
<organism evidence="2">
    <name type="scientific">viral metagenome</name>
    <dbReference type="NCBI Taxonomy" id="1070528"/>
    <lineage>
        <taxon>unclassified sequences</taxon>
        <taxon>metagenomes</taxon>
        <taxon>organismal metagenomes</taxon>
    </lineage>
</organism>
<keyword evidence="2" id="KW-0808">Transferase</keyword>
<dbReference type="Pfam" id="PF13578">
    <property type="entry name" value="Methyltransf_24"/>
    <property type="match status" value="1"/>
</dbReference>
<keyword evidence="2" id="KW-0489">Methyltransferase</keyword>
<proteinExistence type="predicted"/>
<dbReference type="SUPFAM" id="SSF53335">
    <property type="entry name" value="S-adenosyl-L-methionine-dependent methyltransferases"/>
    <property type="match status" value="1"/>
</dbReference>
<reference evidence="2" key="1">
    <citation type="submission" date="2020-03" db="EMBL/GenBank/DDBJ databases">
        <title>The deep terrestrial virosphere.</title>
        <authorList>
            <person name="Holmfeldt K."/>
            <person name="Nilsson E."/>
            <person name="Simone D."/>
            <person name="Lopez-Fernandez M."/>
            <person name="Wu X."/>
            <person name="de Brujin I."/>
            <person name="Lundin D."/>
            <person name="Andersson A."/>
            <person name="Bertilsson S."/>
            <person name="Dopson M."/>
        </authorList>
    </citation>
    <scope>NUCLEOTIDE SEQUENCE</scope>
    <source>
        <strain evidence="1">MM415A00555</strain>
        <strain evidence="2">MM415B02497</strain>
    </source>
</reference>
<dbReference type="AlphaFoldDB" id="A0A6M3L560"/>
<dbReference type="EMBL" id="MT142869">
    <property type="protein sequence ID" value="QJA89790.1"/>
    <property type="molecule type" value="Genomic_DNA"/>
</dbReference>
<accession>A0A6M3L560</accession>
<dbReference type="GO" id="GO:0008168">
    <property type="term" value="F:methyltransferase activity"/>
    <property type="evidence" value="ECO:0007669"/>
    <property type="project" value="UniProtKB-KW"/>
</dbReference>
<evidence type="ECO:0000313" key="1">
    <source>
        <dbReference type="EMBL" id="QJA81339.1"/>
    </source>
</evidence>
<evidence type="ECO:0000313" key="2">
    <source>
        <dbReference type="EMBL" id="QJA89790.1"/>
    </source>
</evidence>
<dbReference type="Gene3D" id="3.40.50.150">
    <property type="entry name" value="Vaccinia Virus protein VP39"/>
    <property type="match status" value="1"/>
</dbReference>